<name>G8LSN1_ACECE</name>
<reference evidence="2 3" key="2">
    <citation type="journal article" date="2012" name="Stand. Genomic Sci.">
        <title>Complete Genome Sequence of Clostridium clariflavum DSM 19732.</title>
        <authorList>
            <person name="Izquierdo J.A."/>
            <person name="Goodwin L."/>
            <person name="Davenport K.W."/>
            <person name="Teshima H."/>
            <person name="Bruce D."/>
            <person name="Detter C."/>
            <person name="Tapia R."/>
            <person name="Han S."/>
            <person name="Land M."/>
            <person name="Hauser L."/>
            <person name="Jeffries C.D."/>
            <person name="Han J."/>
            <person name="Pitluck S."/>
            <person name="Nolan M."/>
            <person name="Chen A."/>
            <person name="Huntemann M."/>
            <person name="Mavromatis K."/>
            <person name="Mikhailova N."/>
            <person name="Liolios K."/>
            <person name="Woyke T."/>
            <person name="Lynd L.R."/>
        </authorList>
    </citation>
    <scope>NUCLEOTIDE SEQUENCE [LARGE SCALE GENOMIC DNA]</scope>
    <source>
        <strain evidence="3">DSM 19732 / NBRC 101661 / EBR45</strain>
    </source>
</reference>
<accession>G8LSN1</accession>
<sequence length="206" mass="23106" precursor="true">MKKGIVVILALLLTMGAGVMTPILMNADKNSSTRNTARSTTPDIKTQTTAAGGIKTVSPDDVVPLVSTTPRYKSDIVLGTPSPDIIQKNEDKNTKDDYKISSPNPVVSNPDNKKPDAEPTANKESEDWIERKIREHRNEIDDEDLGDFRRIYSRLNIAYIQSIMNEGLDDEGMTKLKSYLRNTLGTADYERAKELFYKYSYLLSEI</sequence>
<proteinExistence type="predicted"/>
<dbReference type="EMBL" id="CP003065">
    <property type="protein sequence ID" value="AEV69383.1"/>
    <property type="molecule type" value="Genomic_DNA"/>
</dbReference>
<dbReference type="AlphaFoldDB" id="G8LSN1"/>
<feature type="compositionally biased region" description="Basic and acidic residues" evidence="1">
    <location>
        <begin position="111"/>
        <end position="125"/>
    </location>
</feature>
<dbReference type="OrthoDB" id="2084150at2"/>
<keyword evidence="3" id="KW-1185">Reference proteome</keyword>
<dbReference type="KEGG" id="ccl:Clocl_2834"/>
<reference evidence="3" key="1">
    <citation type="submission" date="2011-12" db="EMBL/GenBank/DDBJ databases">
        <title>Complete sequence of Clostridium clariflavum DSM 19732.</title>
        <authorList>
            <consortium name="US DOE Joint Genome Institute"/>
            <person name="Lucas S."/>
            <person name="Han J."/>
            <person name="Lapidus A."/>
            <person name="Cheng J.-F."/>
            <person name="Goodwin L."/>
            <person name="Pitluck S."/>
            <person name="Peters L."/>
            <person name="Teshima H."/>
            <person name="Detter J.C."/>
            <person name="Han C."/>
            <person name="Tapia R."/>
            <person name="Land M."/>
            <person name="Hauser L."/>
            <person name="Kyrpides N."/>
            <person name="Ivanova N."/>
            <person name="Pagani I."/>
            <person name="Kitzmiller T."/>
            <person name="Lynd L."/>
            <person name="Izquierdo J."/>
            <person name="Woyke T."/>
        </authorList>
    </citation>
    <scope>NUCLEOTIDE SEQUENCE [LARGE SCALE GENOMIC DNA]</scope>
    <source>
        <strain evidence="3">DSM 19732 / NBRC 101661 / EBR45</strain>
    </source>
</reference>
<protein>
    <submittedName>
        <fullName evidence="2">Uncharacterized protein</fullName>
    </submittedName>
</protein>
<dbReference type="HOGENOM" id="CLU_1438838_0_0_9"/>
<feature type="compositionally biased region" description="Polar residues" evidence="1">
    <location>
        <begin position="101"/>
        <end position="110"/>
    </location>
</feature>
<gene>
    <name evidence="2" type="ordered locus">Clocl_2834</name>
</gene>
<dbReference type="STRING" id="720554.Clocl_2834"/>
<feature type="region of interest" description="Disordered" evidence="1">
    <location>
        <begin position="73"/>
        <end position="125"/>
    </location>
</feature>
<organism evidence="2 3">
    <name type="scientific">Acetivibrio clariflavus (strain DSM 19732 / NBRC 101661 / EBR45)</name>
    <name type="common">Clostridium clariflavum</name>
    <dbReference type="NCBI Taxonomy" id="720554"/>
    <lineage>
        <taxon>Bacteria</taxon>
        <taxon>Bacillati</taxon>
        <taxon>Bacillota</taxon>
        <taxon>Clostridia</taxon>
        <taxon>Eubacteriales</taxon>
        <taxon>Oscillospiraceae</taxon>
        <taxon>Acetivibrio</taxon>
    </lineage>
</organism>
<dbReference type="eggNOG" id="ENOG50338CG">
    <property type="taxonomic scope" value="Bacteria"/>
</dbReference>
<dbReference type="RefSeq" id="WP_014255932.1">
    <property type="nucleotide sequence ID" value="NC_016627.1"/>
</dbReference>
<feature type="compositionally biased region" description="Low complexity" evidence="1">
    <location>
        <begin position="30"/>
        <end position="41"/>
    </location>
</feature>
<dbReference type="Proteomes" id="UP000005435">
    <property type="component" value="Chromosome"/>
</dbReference>
<feature type="compositionally biased region" description="Basic and acidic residues" evidence="1">
    <location>
        <begin position="87"/>
        <end position="99"/>
    </location>
</feature>
<feature type="region of interest" description="Disordered" evidence="1">
    <location>
        <begin position="29"/>
        <end position="51"/>
    </location>
</feature>
<evidence type="ECO:0000256" key="1">
    <source>
        <dbReference type="SAM" id="MobiDB-lite"/>
    </source>
</evidence>
<evidence type="ECO:0000313" key="3">
    <source>
        <dbReference type="Proteomes" id="UP000005435"/>
    </source>
</evidence>
<evidence type="ECO:0000313" key="2">
    <source>
        <dbReference type="EMBL" id="AEV69383.1"/>
    </source>
</evidence>